<evidence type="ECO:0000256" key="1">
    <source>
        <dbReference type="ARBA" id="ARBA00005187"/>
    </source>
</evidence>
<dbReference type="SUPFAM" id="SSF56235">
    <property type="entry name" value="N-terminal nucleophile aminohydrolases (Ntn hydrolases)"/>
    <property type="match status" value="1"/>
</dbReference>
<dbReference type="EMBL" id="VJZT01000003">
    <property type="protein sequence ID" value="TRX41251.1"/>
    <property type="molecule type" value="Genomic_DNA"/>
</dbReference>
<keyword evidence="4 9" id="KW-0547">Nucleotide-binding</keyword>
<keyword evidence="13" id="KW-1185">Reference proteome</keyword>
<dbReference type="CDD" id="cd01991">
    <property type="entry name" value="Asn_synthase_B_C"/>
    <property type="match status" value="1"/>
</dbReference>
<dbReference type="GO" id="GO:0004066">
    <property type="term" value="F:asparagine synthase (glutamine-hydrolyzing) activity"/>
    <property type="evidence" value="ECO:0007669"/>
    <property type="project" value="UniProtKB-EC"/>
</dbReference>
<evidence type="ECO:0000256" key="7">
    <source>
        <dbReference type="ARBA" id="ARBA00048741"/>
    </source>
</evidence>
<dbReference type="Pfam" id="PF13537">
    <property type="entry name" value="GATase_7"/>
    <property type="match status" value="1"/>
</dbReference>
<evidence type="ECO:0000256" key="10">
    <source>
        <dbReference type="PIRSR" id="PIRSR001589-3"/>
    </source>
</evidence>
<dbReference type="EC" id="6.3.5.4" evidence="3"/>
<dbReference type="InterPro" id="IPR014729">
    <property type="entry name" value="Rossmann-like_a/b/a_fold"/>
</dbReference>
<protein>
    <recommendedName>
        <fullName evidence="3">asparagine synthase (glutamine-hydrolyzing)</fullName>
        <ecNumber evidence="3">6.3.5.4</ecNumber>
    </recommendedName>
</protein>
<keyword evidence="5 9" id="KW-0067">ATP-binding</keyword>
<accession>A0A553E8L7</accession>
<evidence type="ECO:0000256" key="6">
    <source>
        <dbReference type="ARBA" id="ARBA00022962"/>
    </source>
</evidence>
<evidence type="ECO:0000259" key="11">
    <source>
        <dbReference type="PROSITE" id="PS51278"/>
    </source>
</evidence>
<dbReference type="InterPro" id="IPR017932">
    <property type="entry name" value="GATase_2_dom"/>
</dbReference>
<organism evidence="12 13">
    <name type="scientific">Flavobacterium restrictum</name>
    <dbReference type="NCBI Taxonomy" id="2594428"/>
    <lineage>
        <taxon>Bacteria</taxon>
        <taxon>Pseudomonadati</taxon>
        <taxon>Bacteroidota</taxon>
        <taxon>Flavobacteriia</taxon>
        <taxon>Flavobacteriales</taxon>
        <taxon>Flavobacteriaceae</taxon>
        <taxon>Flavobacterium</taxon>
    </lineage>
</organism>
<dbReference type="Gene3D" id="3.60.20.10">
    <property type="entry name" value="Glutamine Phosphoribosylpyrophosphate, subunit 1, domain 1"/>
    <property type="match status" value="1"/>
</dbReference>
<dbReference type="InterPro" id="IPR006426">
    <property type="entry name" value="Asn_synth_AEB"/>
</dbReference>
<dbReference type="NCBIfam" id="TIGR01536">
    <property type="entry name" value="asn_synth_AEB"/>
    <property type="match status" value="1"/>
</dbReference>
<comment type="caution">
    <text evidence="12">The sequence shown here is derived from an EMBL/GenBank/DDBJ whole genome shotgun (WGS) entry which is preliminary data.</text>
</comment>
<dbReference type="InterPro" id="IPR051786">
    <property type="entry name" value="ASN_synthetase/amidase"/>
</dbReference>
<dbReference type="InterPro" id="IPR033738">
    <property type="entry name" value="AsnB_N"/>
</dbReference>
<evidence type="ECO:0000256" key="9">
    <source>
        <dbReference type="PIRSR" id="PIRSR001589-2"/>
    </source>
</evidence>
<keyword evidence="6 8" id="KW-0315">Glutamine amidotransferase</keyword>
<gene>
    <name evidence="12" type="primary">asnB</name>
    <name evidence="12" type="ORF">FNW21_03910</name>
</gene>
<keyword evidence="8" id="KW-0061">Asparagine biosynthesis</keyword>
<evidence type="ECO:0000256" key="3">
    <source>
        <dbReference type="ARBA" id="ARBA00012737"/>
    </source>
</evidence>
<dbReference type="PIRSF" id="PIRSF001589">
    <property type="entry name" value="Asn_synthetase_glu-h"/>
    <property type="match status" value="1"/>
</dbReference>
<evidence type="ECO:0000256" key="5">
    <source>
        <dbReference type="ARBA" id="ARBA00022840"/>
    </source>
</evidence>
<keyword evidence="12" id="KW-0436">Ligase</keyword>
<dbReference type="InterPro" id="IPR001962">
    <property type="entry name" value="Asn_synthase"/>
</dbReference>
<dbReference type="OrthoDB" id="9763290at2"/>
<feature type="domain" description="Glutamine amidotransferase type-2" evidence="11">
    <location>
        <begin position="2"/>
        <end position="215"/>
    </location>
</feature>
<evidence type="ECO:0000256" key="4">
    <source>
        <dbReference type="ARBA" id="ARBA00022741"/>
    </source>
</evidence>
<dbReference type="CDD" id="cd00712">
    <property type="entry name" value="AsnB"/>
    <property type="match status" value="1"/>
</dbReference>
<dbReference type="Gene3D" id="3.40.50.620">
    <property type="entry name" value="HUPs"/>
    <property type="match status" value="1"/>
</dbReference>
<dbReference type="AlphaFoldDB" id="A0A553E8L7"/>
<dbReference type="InterPro" id="IPR029055">
    <property type="entry name" value="Ntn_hydrolases_N"/>
</dbReference>
<comment type="similarity">
    <text evidence="2">Belongs to the asparagine synthetase family.</text>
</comment>
<keyword evidence="8" id="KW-0028">Amino-acid biosynthesis</keyword>
<evidence type="ECO:0000256" key="2">
    <source>
        <dbReference type="ARBA" id="ARBA00005752"/>
    </source>
</evidence>
<dbReference type="Proteomes" id="UP000316371">
    <property type="component" value="Unassembled WGS sequence"/>
</dbReference>
<evidence type="ECO:0000256" key="8">
    <source>
        <dbReference type="PIRSR" id="PIRSR001589-1"/>
    </source>
</evidence>
<dbReference type="PANTHER" id="PTHR43284:SF1">
    <property type="entry name" value="ASPARAGINE SYNTHETASE"/>
    <property type="match status" value="1"/>
</dbReference>
<sequence>MCAISGIVNWLGTKESDKTKVITSLAAMEYRGPDFSAIQQREFTVLGHNRLAIVDLNPRSNQPMTTIDNRYTIVFNGEIYNYTTLKNDLKSQGIAFNSTSDTEVILKGFVKYGNSFIAKLRGMFAFSIWDEYTKEMLLARDRFGEKPFYYMYEEGLSFAFASNLSGIVALTNQKLNINKQAVYELLSQQYITNESCIYDGIKKLAPGHYMTITASNCVVNSYWQLDYSDKLDLSYEESKNTVHQLISESVSEQLIADVPVGLFLSGGVDSSIIAAVSSKKKKDITAITMSTPDDKKFDEAEAASFIAIKLKINHKIVFLDKSCVNELPYILKNIEPLADVSLIPTMAIAREAKNDFKVMLSGDGGDEIFGGYKQPVLFNQTNFKETVWSKRLASLVVKNTHYFPFNYLESKINDERIYKWGGLDTYFSKLILQPRQGKKILKTTQILKNSNEFYLNQAINFTSDEADKLLYVGVKSKLVGDFLYKMDSGNMHAGIESRAPFLDHRIVDFTAKLRIKQLMPNGIDKEILKSIGTEYLPKEVFLNPKKGFSIPYYEYLKTSWGILLEKFIKEGISSELGLIEPNCVLELVKIYRLKPSFKIGKLLYSILVFEIWLRVFHLKMDPNEINLNV</sequence>
<name>A0A553E8L7_9FLAO</name>
<proteinExistence type="inferred from homology"/>
<evidence type="ECO:0000313" key="12">
    <source>
        <dbReference type="EMBL" id="TRX41251.1"/>
    </source>
</evidence>
<dbReference type="Pfam" id="PF00733">
    <property type="entry name" value="Asn_synthase"/>
    <property type="match status" value="1"/>
</dbReference>
<reference evidence="12 13" key="1">
    <citation type="submission" date="2019-07" db="EMBL/GenBank/DDBJ databases">
        <title>Novel species of Flavobacterium.</title>
        <authorList>
            <person name="Liu Q."/>
            <person name="Xin Y.-H."/>
        </authorList>
    </citation>
    <scope>NUCLEOTIDE SEQUENCE [LARGE SCALE GENOMIC DNA]</scope>
    <source>
        <strain evidence="12 13">LB1R34</strain>
    </source>
</reference>
<comment type="pathway">
    <text evidence="1">Amino-acid biosynthesis; L-asparagine biosynthesis; L-asparagine from L-aspartate (L-Gln route): step 1/1.</text>
</comment>
<feature type="site" description="Important for beta-aspartyl-AMP intermediate formation" evidence="10">
    <location>
        <position position="363"/>
    </location>
</feature>
<dbReference type="PROSITE" id="PS51278">
    <property type="entry name" value="GATASE_TYPE_2"/>
    <property type="match status" value="1"/>
</dbReference>
<dbReference type="GO" id="GO:0005829">
    <property type="term" value="C:cytosol"/>
    <property type="evidence" value="ECO:0007669"/>
    <property type="project" value="TreeGrafter"/>
</dbReference>
<evidence type="ECO:0000313" key="13">
    <source>
        <dbReference type="Proteomes" id="UP000316371"/>
    </source>
</evidence>
<feature type="binding site" evidence="9">
    <location>
        <position position="101"/>
    </location>
    <ligand>
        <name>L-glutamine</name>
        <dbReference type="ChEBI" id="CHEBI:58359"/>
    </ligand>
</feature>
<dbReference type="SUPFAM" id="SSF52402">
    <property type="entry name" value="Adenine nucleotide alpha hydrolases-like"/>
    <property type="match status" value="1"/>
</dbReference>
<feature type="binding site" evidence="9">
    <location>
        <begin position="361"/>
        <end position="362"/>
    </location>
    <ligand>
        <name>ATP</name>
        <dbReference type="ChEBI" id="CHEBI:30616"/>
    </ligand>
</feature>
<dbReference type="PANTHER" id="PTHR43284">
    <property type="entry name" value="ASPARAGINE SYNTHETASE (GLUTAMINE-HYDROLYZING)"/>
    <property type="match status" value="1"/>
</dbReference>
<dbReference type="GO" id="GO:0005524">
    <property type="term" value="F:ATP binding"/>
    <property type="evidence" value="ECO:0007669"/>
    <property type="project" value="UniProtKB-KW"/>
</dbReference>
<dbReference type="GO" id="GO:0006529">
    <property type="term" value="P:asparagine biosynthetic process"/>
    <property type="evidence" value="ECO:0007669"/>
    <property type="project" value="UniProtKB-KW"/>
</dbReference>
<comment type="catalytic activity">
    <reaction evidence="7">
        <text>L-aspartate + L-glutamine + ATP + H2O = L-asparagine + L-glutamate + AMP + diphosphate + H(+)</text>
        <dbReference type="Rhea" id="RHEA:12228"/>
        <dbReference type="ChEBI" id="CHEBI:15377"/>
        <dbReference type="ChEBI" id="CHEBI:15378"/>
        <dbReference type="ChEBI" id="CHEBI:29985"/>
        <dbReference type="ChEBI" id="CHEBI:29991"/>
        <dbReference type="ChEBI" id="CHEBI:30616"/>
        <dbReference type="ChEBI" id="CHEBI:33019"/>
        <dbReference type="ChEBI" id="CHEBI:58048"/>
        <dbReference type="ChEBI" id="CHEBI:58359"/>
        <dbReference type="ChEBI" id="CHEBI:456215"/>
        <dbReference type="EC" id="6.3.5.4"/>
    </reaction>
</comment>
<feature type="active site" description="For GATase activity" evidence="8">
    <location>
        <position position="2"/>
    </location>
</feature>
<dbReference type="RefSeq" id="WP_144255439.1">
    <property type="nucleotide sequence ID" value="NZ_VJZT01000003.1"/>
</dbReference>